<gene>
    <name evidence="1" type="ORF">F4820DRAFT_359771</name>
</gene>
<reference evidence="1 2" key="1">
    <citation type="journal article" date="2022" name="New Phytol.">
        <title>Ecological generalism drives hyperdiversity of secondary metabolite gene clusters in xylarialean endophytes.</title>
        <authorList>
            <person name="Franco M.E.E."/>
            <person name="Wisecaver J.H."/>
            <person name="Arnold A.E."/>
            <person name="Ju Y.M."/>
            <person name="Slot J.C."/>
            <person name="Ahrendt S."/>
            <person name="Moore L.P."/>
            <person name="Eastman K.E."/>
            <person name="Scott K."/>
            <person name="Konkel Z."/>
            <person name="Mondo S.J."/>
            <person name="Kuo A."/>
            <person name="Hayes R.D."/>
            <person name="Haridas S."/>
            <person name="Andreopoulos B."/>
            <person name="Riley R."/>
            <person name="LaButti K."/>
            <person name="Pangilinan J."/>
            <person name="Lipzen A."/>
            <person name="Amirebrahimi M."/>
            <person name="Yan J."/>
            <person name="Adam C."/>
            <person name="Keymanesh K."/>
            <person name="Ng V."/>
            <person name="Louie K."/>
            <person name="Northen T."/>
            <person name="Drula E."/>
            <person name="Henrissat B."/>
            <person name="Hsieh H.M."/>
            <person name="Youens-Clark K."/>
            <person name="Lutzoni F."/>
            <person name="Miadlikowska J."/>
            <person name="Eastwood D.C."/>
            <person name="Hamelin R.C."/>
            <person name="Grigoriev I.V."/>
            <person name="U'Ren J.M."/>
        </authorList>
    </citation>
    <scope>NUCLEOTIDE SEQUENCE [LARGE SCALE GENOMIC DNA]</scope>
    <source>
        <strain evidence="1 2">CBS 119005</strain>
    </source>
</reference>
<accession>A0ACB9YWF8</accession>
<evidence type="ECO:0000313" key="1">
    <source>
        <dbReference type="EMBL" id="KAI4863796.1"/>
    </source>
</evidence>
<protein>
    <submittedName>
        <fullName evidence="1">Uncharacterized protein</fullName>
    </submittedName>
</protein>
<dbReference type="Proteomes" id="UP001497700">
    <property type="component" value="Unassembled WGS sequence"/>
</dbReference>
<organism evidence="1 2">
    <name type="scientific">Hypoxylon rubiginosum</name>
    <dbReference type="NCBI Taxonomy" id="110542"/>
    <lineage>
        <taxon>Eukaryota</taxon>
        <taxon>Fungi</taxon>
        <taxon>Dikarya</taxon>
        <taxon>Ascomycota</taxon>
        <taxon>Pezizomycotina</taxon>
        <taxon>Sordariomycetes</taxon>
        <taxon>Xylariomycetidae</taxon>
        <taxon>Xylariales</taxon>
        <taxon>Hypoxylaceae</taxon>
        <taxon>Hypoxylon</taxon>
    </lineage>
</organism>
<proteinExistence type="predicted"/>
<keyword evidence="2" id="KW-1185">Reference proteome</keyword>
<comment type="caution">
    <text evidence="1">The sequence shown here is derived from an EMBL/GenBank/DDBJ whole genome shotgun (WGS) entry which is preliminary data.</text>
</comment>
<evidence type="ECO:0000313" key="2">
    <source>
        <dbReference type="Proteomes" id="UP001497700"/>
    </source>
</evidence>
<sequence length="664" mass="73934">MESTGGNTDTRSKRQAIARRSCDQCRSRKIGCDRDSPTCSNCVSARLDCTHSAVAVNAKAPKQRVLISAQYEQKIDDIAKGIDGIKLLLQGLNLLPDAVQPEHNSVRHLTPASSLQPPAEDQLYSLSEDESLWDHSAHIIEFLKAVVQDRGSSDVGPEESEVLLSLRSLIRALDMPTLNSSSSISVANLSNHNHTGSSMPPLEAVVAVLRWAKDHEDYTRIAWISRVFPLQKFAEVCQKVYFPIQDYSEAEYIIANGVLSHIFAEHVVISGLLDYREYCQLCRKNLHIAISQLPLLLPASIEVIAALTLAAYNSIENSKATAAWTFISAASDLCQRLGYHRVRPTREIDPTVRTTQEHLFWTVYRLEKGLSLRFGRSSTIHDAEITLPIDANELQSTKIARIIGKVYGRLYSPTGLSRSNDDRGRVAEELAGELRDLINKIHLDIADTTGQPINGESDPMRIVYLRCDLVCQSSLLTLILRAIPTVPNSVSGVSDECVAVAREVMEIHQQCIMDVRACKNDPSMVTKYINWALLHTPFVPFSILFTRAVQFLDLADLALLDRFTASLKPDGVSTDSITHPYRLYELLCQTARLYINSRTVSSLMNTALTPDMTTFLDDSALLEMGLVAGEEETLELDGSQMYGLSDWYYGNQQIMSLIDNNMNF</sequence>
<name>A0ACB9YWF8_9PEZI</name>
<dbReference type="EMBL" id="MU393497">
    <property type="protein sequence ID" value="KAI4863796.1"/>
    <property type="molecule type" value="Genomic_DNA"/>
</dbReference>